<evidence type="ECO:0000313" key="6">
    <source>
        <dbReference type="Proteomes" id="UP000186594"/>
    </source>
</evidence>
<evidence type="ECO:0000256" key="2">
    <source>
        <dbReference type="PROSITE-ProRule" id="PRU00267"/>
    </source>
</evidence>
<feature type="DNA-binding region" description="HMG box" evidence="2">
    <location>
        <begin position="68"/>
        <end position="137"/>
    </location>
</feature>
<dbReference type="OMA" id="HNIDDFE"/>
<sequence length="239" mass="26518">MSNLEEKRKAVVEQIELLSRVCTSAARAFQDYATSLSDSTVKDSEPAKGESPPEPEKKERKKKDPNAPKAAKNAYLLFCDLHRPVVQKELANSGDQKTVMSRLGAMWKETSEDDRKPWEAKAEEEKAKHVQEMKLYAKGEFIRPDEPKKTTPVAATETKKNTPKSSSKSKAGGFTAINKDGKDDDSAAAAAIGGKPAKESSPEKKRKKINKAQEETTTVSPTIEKREKKKRRKSEGTKE</sequence>
<dbReference type="SUPFAM" id="SSF47095">
    <property type="entry name" value="HMG-box"/>
    <property type="match status" value="1"/>
</dbReference>
<reference evidence="5 6" key="1">
    <citation type="submission" date="2016-04" db="EMBL/GenBank/DDBJ databases">
        <title>Evolutionary innovation and constraint leading to complex multicellularity in the Ascomycota.</title>
        <authorList>
            <person name="Cisse O."/>
            <person name="Nguyen A."/>
            <person name="Hewitt D.A."/>
            <person name="Jedd G."/>
            <person name="Stajich J.E."/>
        </authorList>
    </citation>
    <scope>NUCLEOTIDE SEQUENCE [LARGE SCALE GENOMIC DNA]</scope>
    <source>
        <strain evidence="5 6">DAH-3</strain>
    </source>
</reference>
<dbReference type="STRING" id="1198029.A0A1U7LKE7"/>
<accession>A0A1U7LKE7</accession>
<name>A0A1U7LKE7_NEOID</name>
<dbReference type="GO" id="GO:0005634">
    <property type="term" value="C:nucleus"/>
    <property type="evidence" value="ECO:0007669"/>
    <property type="project" value="UniProtKB-UniRule"/>
</dbReference>
<evidence type="ECO:0000313" key="5">
    <source>
        <dbReference type="EMBL" id="OLL23130.1"/>
    </source>
</evidence>
<feature type="compositionally biased region" description="Basic and acidic residues" evidence="3">
    <location>
        <begin position="109"/>
        <end position="149"/>
    </location>
</feature>
<dbReference type="EMBL" id="LXFE01002257">
    <property type="protein sequence ID" value="OLL23130.1"/>
    <property type="molecule type" value="Genomic_DNA"/>
</dbReference>
<dbReference type="AlphaFoldDB" id="A0A1U7LKE7"/>
<dbReference type="Pfam" id="PF00505">
    <property type="entry name" value="HMG_box"/>
    <property type="match status" value="1"/>
</dbReference>
<feature type="region of interest" description="Disordered" evidence="3">
    <location>
        <begin position="33"/>
        <end position="69"/>
    </location>
</feature>
<organism evidence="5 6">
    <name type="scientific">Neolecta irregularis (strain DAH-3)</name>
    <dbReference type="NCBI Taxonomy" id="1198029"/>
    <lineage>
        <taxon>Eukaryota</taxon>
        <taxon>Fungi</taxon>
        <taxon>Dikarya</taxon>
        <taxon>Ascomycota</taxon>
        <taxon>Taphrinomycotina</taxon>
        <taxon>Neolectales</taxon>
        <taxon>Neolectaceae</taxon>
        <taxon>Neolecta</taxon>
    </lineage>
</organism>
<dbReference type="InterPro" id="IPR009071">
    <property type="entry name" value="HMG_box_dom"/>
</dbReference>
<comment type="caution">
    <text evidence="5">The sequence shown here is derived from an EMBL/GenBank/DDBJ whole genome shotgun (WGS) entry which is preliminary data.</text>
</comment>
<feature type="compositionally biased region" description="Basic and acidic residues" evidence="3">
    <location>
        <begin position="54"/>
        <end position="66"/>
    </location>
</feature>
<keyword evidence="2" id="KW-0539">Nucleus</keyword>
<dbReference type="PROSITE" id="PS50118">
    <property type="entry name" value="HMG_BOX_2"/>
    <property type="match status" value="1"/>
</dbReference>
<keyword evidence="6" id="KW-1185">Reference proteome</keyword>
<evidence type="ECO:0000256" key="3">
    <source>
        <dbReference type="SAM" id="MobiDB-lite"/>
    </source>
</evidence>
<feature type="domain" description="HMG box" evidence="4">
    <location>
        <begin position="68"/>
        <end position="137"/>
    </location>
</feature>
<evidence type="ECO:0000259" key="4">
    <source>
        <dbReference type="PROSITE" id="PS50118"/>
    </source>
</evidence>
<evidence type="ECO:0000256" key="1">
    <source>
        <dbReference type="ARBA" id="ARBA00023125"/>
    </source>
</evidence>
<proteinExistence type="predicted"/>
<gene>
    <name evidence="5" type="ORF">NEOLI_002015</name>
</gene>
<dbReference type="InterPro" id="IPR050342">
    <property type="entry name" value="HMGB"/>
</dbReference>
<dbReference type="SMART" id="SM00398">
    <property type="entry name" value="HMG"/>
    <property type="match status" value="1"/>
</dbReference>
<protein>
    <submittedName>
        <fullName evidence="5">Non-histone chromosomal protein 6</fullName>
    </submittedName>
</protein>
<dbReference type="PANTHER" id="PTHR48112">
    <property type="entry name" value="HIGH MOBILITY GROUP PROTEIN DSP1"/>
    <property type="match status" value="1"/>
</dbReference>
<feature type="region of interest" description="Disordered" evidence="3">
    <location>
        <begin position="106"/>
        <end position="239"/>
    </location>
</feature>
<keyword evidence="1 2" id="KW-0238">DNA-binding</keyword>
<dbReference type="GO" id="GO:0003677">
    <property type="term" value="F:DNA binding"/>
    <property type="evidence" value="ECO:0007669"/>
    <property type="project" value="UniProtKB-UniRule"/>
</dbReference>
<dbReference type="Proteomes" id="UP000186594">
    <property type="component" value="Unassembled WGS sequence"/>
</dbReference>
<dbReference type="Gene3D" id="1.10.30.10">
    <property type="entry name" value="High mobility group box domain"/>
    <property type="match status" value="1"/>
</dbReference>
<dbReference type="InterPro" id="IPR036910">
    <property type="entry name" value="HMG_box_dom_sf"/>
</dbReference>